<proteinExistence type="predicted"/>
<evidence type="ECO:0000256" key="1">
    <source>
        <dbReference type="SAM" id="MobiDB-lite"/>
    </source>
</evidence>
<dbReference type="EMBL" id="JANPWB010000006">
    <property type="protein sequence ID" value="KAJ1175533.1"/>
    <property type="molecule type" value="Genomic_DNA"/>
</dbReference>
<dbReference type="AlphaFoldDB" id="A0AAV7TG22"/>
<organism evidence="2 3">
    <name type="scientific">Pleurodeles waltl</name>
    <name type="common">Iberian ribbed newt</name>
    <dbReference type="NCBI Taxonomy" id="8319"/>
    <lineage>
        <taxon>Eukaryota</taxon>
        <taxon>Metazoa</taxon>
        <taxon>Chordata</taxon>
        <taxon>Craniata</taxon>
        <taxon>Vertebrata</taxon>
        <taxon>Euteleostomi</taxon>
        <taxon>Amphibia</taxon>
        <taxon>Batrachia</taxon>
        <taxon>Caudata</taxon>
        <taxon>Salamandroidea</taxon>
        <taxon>Salamandridae</taxon>
        <taxon>Pleurodelinae</taxon>
        <taxon>Pleurodeles</taxon>
    </lineage>
</organism>
<evidence type="ECO:0000313" key="3">
    <source>
        <dbReference type="Proteomes" id="UP001066276"/>
    </source>
</evidence>
<feature type="compositionally biased region" description="Polar residues" evidence="1">
    <location>
        <begin position="62"/>
        <end position="88"/>
    </location>
</feature>
<reference evidence="2" key="1">
    <citation type="journal article" date="2022" name="bioRxiv">
        <title>Sequencing and chromosome-scale assembly of the giantPleurodeles waltlgenome.</title>
        <authorList>
            <person name="Brown T."/>
            <person name="Elewa A."/>
            <person name="Iarovenko S."/>
            <person name="Subramanian E."/>
            <person name="Araus A.J."/>
            <person name="Petzold A."/>
            <person name="Susuki M."/>
            <person name="Suzuki K.-i.T."/>
            <person name="Hayashi T."/>
            <person name="Toyoda A."/>
            <person name="Oliveira C."/>
            <person name="Osipova E."/>
            <person name="Leigh N.D."/>
            <person name="Simon A."/>
            <person name="Yun M.H."/>
        </authorList>
    </citation>
    <scope>NUCLEOTIDE SEQUENCE</scope>
    <source>
        <strain evidence="2">20211129_DDA</strain>
        <tissue evidence="2">Liver</tissue>
    </source>
</reference>
<sequence>MGCEVTALALYTVAVGSRRPWRNAALVNIGPHGSQEPMTMYASGDGTHRSRRDRRGRDNPLTGANLNLDLTSLEPSSDTLAGRSRSTS</sequence>
<comment type="caution">
    <text evidence="2">The sequence shown here is derived from an EMBL/GenBank/DDBJ whole genome shotgun (WGS) entry which is preliminary data.</text>
</comment>
<name>A0AAV7TG22_PLEWA</name>
<gene>
    <name evidence="2" type="ORF">NDU88_000820</name>
</gene>
<feature type="region of interest" description="Disordered" evidence="1">
    <location>
        <begin position="32"/>
        <end position="88"/>
    </location>
</feature>
<evidence type="ECO:0000313" key="2">
    <source>
        <dbReference type="EMBL" id="KAJ1175533.1"/>
    </source>
</evidence>
<accession>A0AAV7TG22</accession>
<protein>
    <submittedName>
        <fullName evidence="2">Uncharacterized protein</fullName>
    </submittedName>
</protein>
<dbReference type="Proteomes" id="UP001066276">
    <property type="component" value="Chromosome 3_2"/>
</dbReference>
<keyword evidence="3" id="KW-1185">Reference proteome</keyword>